<evidence type="ECO:0000259" key="3">
    <source>
        <dbReference type="PROSITE" id="PS50802"/>
    </source>
</evidence>
<dbReference type="PANTHER" id="PTHR12419">
    <property type="entry name" value="OTU DOMAIN CONTAINING PROTEIN"/>
    <property type="match status" value="1"/>
</dbReference>
<sequence length="457" mass="50848">MKGRRLNINHVLHSRSTGLCYPGFLMIFSIAFCALLTLEVEGMAARVEPTRPVTELVKPAQSVHLYEHFAKPDNNVVTIDVPAVDHARYPVRLYPVGQLPANGPPGKTLEVWPQAQVYPMPEKSKKKFKWSSLPSRIKNAIKQLFAEFKKLFRSRRKNKYYPTASVKPSEVYGVAPGATMKPNEGGPRSRINAHVVAQGQPTEANHIAPATNSPSNPSQVADAYLSHSSSSSSATSGRLDQGSSDGGSFSDGSSDYWSSPRHQPSSRPAPLQPSSSPPHLQPRPGTESSLGVLERKTIATFLPRSATWVPIDYLPGYATTQGFIKPDGNCMFRAFAHIVFQDQEQYAEIKQKIVDYIKKNSDEFVRHMDGPPDLNERLRIHLQKLDNGGWGGPVEQAVFERLYQKNHIILIDRKKSVHAMVYNLDKSSNKYAGLFLRGEHYELLAEGEPLQPKPSPY</sequence>
<dbReference type="RefSeq" id="XP_053017738.1">
    <property type="nucleotide sequence ID" value="XM_053166526.1"/>
</dbReference>
<dbReference type="GeneID" id="77807421"/>
<dbReference type="Pfam" id="PF02338">
    <property type="entry name" value="OTU"/>
    <property type="match status" value="1"/>
</dbReference>
<evidence type="ECO:0000256" key="1">
    <source>
        <dbReference type="SAM" id="MobiDB-lite"/>
    </source>
</evidence>
<dbReference type="InterPro" id="IPR003323">
    <property type="entry name" value="OTU_dom"/>
</dbReference>
<dbReference type="PROSITE" id="PS50802">
    <property type="entry name" value="OTU"/>
    <property type="match status" value="1"/>
</dbReference>
<evidence type="ECO:0000313" key="4">
    <source>
        <dbReference type="EMBL" id="WAQ82183.1"/>
    </source>
</evidence>
<feature type="compositionally biased region" description="Polar residues" evidence="1">
    <location>
        <begin position="210"/>
        <end position="219"/>
    </location>
</feature>
<reference evidence="4" key="1">
    <citation type="submission" date="2022-10" db="EMBL/GenBank/DDBJ databases">
        <title>Puccinia triticina Genome sequencing and assembly.</title>
        <authorList>
            <person name="Li C."/>
        </authorList>
    </citation>
    <scope>NUCLEOTIDE SEQUENCE</scope>
    <source>
        <strain evidence="4">Pt15</strain>
    </source>
</reference>
<dbReference type="CDD" id="cd22744">
    <property type="entry name" value="OTU"/>
    <property type="match status" value="1"/>
</dbReference>
<dbReference type="Gene3D" id="3.90.70.80">
    <property type="match status" value="1"/>
</dbReference>
<dbReference type="SUPFAM" id="SSF54001">
    <property type="entry name" value="Cysteine proteinases"/>
    <property type="match status" value="1"/>
</dbReference>
<keyword evidence="5" id="KW-1185">Reference proteome</keyword>
<gene>
    <name evidence="4" type="ORF">PtA15_2A500</name>
</gene>
<evidence type="ECO:0000256" key="2">
    <source>
        <dbReference type="SAM" id="Phobius"/>
    </source>
</evidence>
<name>A0ABY7CCT8_9BASI</name>
<dbReference type="InterPro" id="IPR038765">
    <property type="entry name" value="Papain-like_cys_pep_sf"/>
</dbReference>
<keyword evidence="2" id="KW-0812">Transmembrane</keyword>
<feature type="region of interest" description="Disordered" evidence="1">
    <location>
        <begin position="205"/>
        <end position="291"/>
    </location>
</feature>
<organism evidence="4 5">
    <name type="scientific">Puccinia triticina</name>
    <dbReference type="NCBI Taxonomy" id="208348"/>
    <lineage>
        <taxon>Eukaryota</taxon>
        <taxon>Fungi</taxon>
        <taxon>Dikarya</taxon>
        <taxon>Basidiomycota</taxon>
        <taxon>Pucciniomycotina</taxon>
        <taxon>Pucciniomycetes</taxon>
        <taxon>Pucciniales</taxon>
        <taxon>Pucciniaceae</taxon>
        <taxon>Puccinia</taxon>
    </lineage>
</organism>
<evidence type="ECO:0000313" key="5">
    <source>
        <dbReference type="Proteomes" id="UP001164743"/>
    </source>
</evidence>
<protein>
    <recommendedName>
        <fullName evidence="3">OTU domain-containing protein</fullName>
    </recommendedName>
</protein>
<dbReference type="Proteomes" id="UP001164743">
    <property type="component" value="Chromosome 2A"/>
</dbReference>
<proteinExistence type="predicted"/>
<feature type="transmembrane region" description="Helical" evidence="2">
    <location>
        <begin position="20"/>
        <end position="38"/>
    </location>
</feature>
<dbReference type="PANTHER" id="PTHR12419:SF11">
    <property type="entry name" value="OTU DOMAIN-CONTAINING PROTEIN DDB_G0284757"/>
    <property type="match status" value="1"/>
</dbReference>
<keyword evidence="2" id="KW-0472">Membrane</keyword>
<accession>A0ABY7CCT8</accession>
<feature type="compositionally biased region" description="Low complexity" evidence="1">
    <location>
        <begin position="226"/>
        <end position="274"/>
    </location>
</feature>
<dbReference type="InterPro" id="IPR050704">
    <property type="entry name" value="Peptidase_C85-like"/>
</dbReference>
<dbReference type="EMBL" id="CP110422">
    <property type="protein sequence ID" value="WAQ82183.1"/>
    <property type="molecule type" value="Genomic_DNA"/>
</dbReference>
<keyword evidence="2" id="KW-1133">Transmembrane helix</keyword>
<feature type="domain" description="OTU" evidence="3">
    <location>
        <begin position="319"/>
        <end position="447"/>
    </location>
</feature>